<comment type="caution">
    <text evidence="1">The sequence shown here is derived from an EMBL/GenBank/DDBJ whole genome shotgun (WGS) entry which is preliminary data.</text>
</comment>
<dbReference type="RefSeq" id="WP_354472547.1">
    <property type="nucleotide sequence ID" value="NZ_JBEPSB010000022.1"/>
</dbReference>
<reference evidence="1 2" key="1">
    <citation type="submission" date="2024-06" db="EMBL/GenBank/DDBJ databases">
        <title>Sorghum-associated microbial communities from plants grown in Nebraska, USA.</title>
        <authorList>
            <person name="Schachtman D."/>
        </authorList>
    </citation>
    <scope>NUCLEOTIDE SEQUENCE [LARGE SCALE GENOMIC DNA]</scope>
    <source>
        <strain evidence="1 2">736</strain>
    </source>
</reference>
<accession>A0ABV2PNN5</accession>
<sequence>MEAGENNNYKERKLIIPSVGEVKRNELINILASIIKNYVNK</sequence>
<dbReference type="Proteomes" id="UP001549363">
    <property type="component" value="Unassembled WGS sequence"/>
</dbReference>
<protein>
    <submittedName>
        <fullName evidence="1">Uncharacterized protein</fullName>
    </submittedName>
</protein>
<name>A0ABV2PNN5_9BACI</name>
<gene>
    <name evidence="1" type="ORF">ABIA69_003753</name>
</gene>
<dbReference type="EMBL" id="JBEPSB010000022">
    <property type="protein sequence ID" value="MET4562562.1"/>
    <property type="molecule type" value="Genomic_DNA"/>
</dbReference>
<keyword evidence="2" id="KW-1185">Reference proteome</keyword>
<evidence type="ECO:0000313" key="2">
    <source>
        <dbReference type="Proteomes" id="UP001549363"/>
    </source>
</evidence>
<organism evidence="1 2">
    <name type="scientific">Lysinibacillus parviboronicapiens</name>
    <dbReference type="NCBI Taxonomy" id="436516"/>
    <lineage>
        <taxon>Bacteria</taxon>
        <taxon>Bacillati</taxon>
        <taxon>Bacillota</taxon>
        <taxon>Bacilli</taxon>
        <taxon>Bacillales</taxon>
        <taxon>Bacillaceae</taxon>
        <taxon>Lysinibacillus</taxon>
    </lineage>
</organism>
<evidence type="ECO:0000313" key="1">
    <source>
        <dbReference type="EMBL" id="MET4562562.1"/>
    </source>
</evidence>
<proteinExistence type="predicted"/>